<evidence type="ECO:0000256" key="1">
    <source>
        <dbReference type="SAM" id="MobiDB-lite"/>
    </source>
</evidence>
<keyword evidence="4" id="KW-1185">Reference proteome</keyword>
<evidence type="ECO:0000259" key="2">
    <source>
        <dbReference type="Pfam" id="PF04972"/>
    </source>
</evidence>
<dbReference type="Proteomes" id="UP000238937">
    <property type="component" value="Unassembled WGS sequence"/>
</dbReference>
<dbReference type="EMBL" id="PVWO01000113">
    <property type="protein sequence ID" value="PSB56675.1"/>
    <property type="molecule type" value="Genomic_DNA"/>
</dbReference>
<sequence length="97" mass="10410">MFKNQASIIIIGIFLITMNGCQNPKTSNDVSNSPTSDSIESPNSNNRLDDEIASEVKNKLKANIPDSDLRISVDNGDVTVTGTIASSDQIDLGKEQV</sequence>
<accession>A0A2T1GGA8</accession>
<reference evidence="3 4" key="1">
    <citation type="submission" date="2018-03" db="EMBL/GenBank/DDBJ databases">
        <title>The ancient ancestry and fast evolution of plastids.</title>
        <authorList>
            <person name="Moore K.R."/>
            <person name="Magnabosco C."/>
            <person name="Momper L."/>
            <person name="Gold D.A."/>
            <person name="Bosak T."/>
            <person name="Fournier G.P."/>
        </authorList>
    </citation>
    <scope>NUCLEOTIDE SEQUENCE [LARGE SCALE GENOMIC DNA]</scope>
    <source>
        <strain evidence="3 4">CCALA 037</strain>
    </source>
</reference>
<dbReference type="InterPro" id="IPR007055">
    <property type="entry name" value="BON_dom"/>
</dbReference>
<evidence type="ECO:0000313" key="4">
    <source>
        <dbReference type="Proteomes" id="UP000238937"/>
    </source>
</evidence>
<comment type="caution">
    <text evidence="3">The sequence shown here is derived from an EMBL/GenBank/DDBJ whole genome shotgun (WGS) entry which is preliminary data.</text>
</comment>
<dbReference type="AlphaFoldDB" id="A0A2T1GGA8"/>
<organism evidence="3 4">
    <name type="scientific">Chamaesiphon polymorphus CCALA 037</name>
    <dbReference type="NCBI Taxonomy" id="2107692"/>
    <lineage>
        <taxon>Bacteria</taxon>
        <taxon>Bacillati</taxon>
        <taxon>Cyanobacteriota</taxon>
        <taxon>Cyanophyceae</taxon>
        <taxon>Gomontiellales</taxon>
        <taxon>Chamaesiphonaceae</taxon>
        <taxon>Chamaesiphon</taxon>
    </lineage>
</organism>
<protein>
    <recommendedName>
        <fullName evidence="2">BON domain-containing protein</fullName>
    </recommendedName>
</protein>
<proteinExistence type="predicted"/>
<dbReference type="Pfam" id="PF04972">
    <property type="entry name" value="BON"/>
    <property type="match status" value="1"/>
</dbReference>
<feature type="compositionally biased region" description="Polar residues" evidence="1">
    <location>
        <begin position="21"/>
        <end position="46"/>
    </location>
</feature>
<name>A0A2T1GGA8_9CYAN</name>
<evidence type="ECO:0000313" key="3">
    <source>
        <dbReference type="EMBL" id="PSB56675.1"/>
    </source>
</evidence>
<feature type="region of interest" description="Disordered" evidence="1">
    <location>
        <begin position="21"/>
        <end position="48"/>
    </location>
</feature>
<feature type="domain" description="BON" evidence="2">
    <location>
        <begin position="49"/>
        <end position="91"/>
    </location>
</feature>
<gene>
    <name evidence="3" type="ORF">C7B77_11020</name>
</gene>
<dbReference type="RefSeq" id="WP_106304134.1">
    <property type="nucleotide sequence ID" value="NZ_PVWO01000113.1"/>
</dbReference>